<evidence type="ECO:0008006" key="4">
    <source>
        <dbReference type="Google" id="ProtNLM"/>
    </source>
</evidence>
<dbReference type="EMBL" id="BAABDD010000003">
    <property type="protein sequence ID" value="GAA3730708.1"/>
    <property type="molecule type" value="Genomic_DNA"/>
</dbReference>
<evidence type="ECO:0000313" key="2">
    <source>
        <dbReference type="EMBL" id="GAA3730708.1"/>
    </source>
</evidence>
<keyword evidence="3" id="KW-1185">Reference proteome</keyword>
<proteinExistence type="predicted"/>
<dbReference type="Proteomes" id="UP001500908">
    <property type="component" value="Unassembled WGS sequence"/>
</dbReference>
<sequence>MINTGTGFNADEVPLPGPESEAGRGILLMRELMDRVTFTQLPGGGTAVHLDKHLRCAPLSRVPQQRAWTAVPC</sequence>
<comment type="caution">
    <text evidence="2">The sequence shown here is derived from an EMBL/GenBank/DDBJ whole genome shotgun (WGS) entry which is preliminary data.</text>
</comment>
<dbReference type="InterPro" id="IPR036890">
    <property type="entry name" value="HATPase_C_sf"/>
</dbReference>
<evidence type="ECO:0000313" key="3">
    <source>
        <dbReference type="Proteomes" id="UP001500908"/>
    </source>
</evidence>
<organism evidence="2 3">
    <name type="scientific">Salinactinospora qingdaonensis</name>
    <dbReference type="NCBI Taxonomy" id="702744"/>
    <lineage>
        <taxon>Bacteria</taxon>
        <taxon>Bacillati</taxon>
        <taxon>Actinomycetota</taxon>
        <taxon>Actinomycetes</taxon>
        <taxon>Streptosporangiales</taxon>
        <taxon>Nocardiopsidaceae</taxon>
        <taxon>Salinactinospora</taxon>
    </lineage>
</organism>
<dbReference type="Gene3D" id="3.30.565.10">
    <property type="entry name" value="Histidine kinase-like ATPase, C-terminal domain"/>
    <property type="match status" value="1"/>
</dbReference>
<evidence type="ECO:0000256" key="1">
    <source>
        <dbReference type="SAM" id="MobiDB-lite"/>
    </source>
</evidence>
<accession>A0ABP7F6Q1</accession>
<feature type="region of interest" description="Disordered" evidence="1">
    <location>
        <begin position="1"/>
        <end position="21"/>
    </location>
</feature>
<reference evidence="3" key="1">
    <citation type="journal article" date="2019" name="Int. J. Syst. Evol. Microbiol.">
        <title>The Global Catalogue of Microorganisms (GCM) 10K type strain sequencing project: providing services to taxonomists for standard genome sequencing and annotation.</title>
        <authorList>
            <consortium name="The Broad Institute Genomics Platform"/>
            <consortium name="The Broad Institute Genome Sequencing Center for Infectious Disease"/>
            <person name="Wu L."/>
            <person name="Ma J."/>
        </authorList>
    </citation>
    <scope>NUCLEOTIDE SEQUENCE [LARGE SCALE GENOMIC DNA]</scope>
    <source>
        <strain evidence="3">JCM 17137</strain>
    </source>
</reference>
<name>A0ABP7F6Q1_9ACTN</name>
<protein>
    <recommendedName>
        <fullName evidence="4">Serine/threonine-protein kinase RsbW</fullName>
    </recommendedName>
</protein>
<gene>
    <name evidence="2" type="ORF">GCM10022402_09220</name>
</gene>